<feature type="compositionally biased region" description="Acidic residues" evidence="1">
    <location>
        <begin position="762"/>
        <end position="779"/>
    </location>
</feature>
<feature type="compositionally biased region" description="Pro residues" evidence="1">
    <location>
        <begin position="107"/>
        <end position="122"/>
    </location>
</feature>
<evidence type="ECO:0000256" key="1">
    <source>
        <dbReference type="SAM" id="MobiDB-lite"/>
    </source>
</evidence>
<feature type="compositionally biased region" description="Acidic residues" evidence="1">
    <location>
        <begin position="337"/>
        <end position="348"/>
    </location>
</feature>
<feature type="transmembrane region" description="Helical" evidence="2">
    <location>
        <begin position="858"/>
        <end position="880"/>
    </location>
</feature>
<feature type="non-terminal residue" evidence="3">
    <location>
        <position position="1"/>
    </location>
</feature>
<feature type="transmembrane region" description="Helical" evidence="2">
    <location>
        <begin position="500"/>
        <end position="523"/>
    </location>
</feature>
<feature type="compositionally biased region" description="Low complexity" evidence="1">
    <location>
        <begin position="142"/>
        <end position="153"/>
    </location>
</feature>
<sequence>VRHLAQQVPGAAAGLSALTAAVARATTPPLPPTLHPPIAPASPHSRPPMQVPLSLPASSTGMASPELAAAAATAGRAHVINVMATNTGGGSGSGSGGSSRMSAVLPLPLPPPPLQLPPPPRNPSDLRTLTMQRSFSRDSVTSGSGLNNPGPGSRRSISTKQVSFAPSQLLIDETGKIERQPSLPQMGLPSRSNSGREGNSVPPLLEDVPYDEYGGGVDGIRGAQFLTQSAAAPIQQPYAANSLLLPQPYGVMYGLPYSAVNGVAGVEDAFGATGKIKSNVKLARIREWVLTEGERYFRLEDVQDIGDTVYPFGPDLLQRDDSRASHALVLNGGAGEGEGDIDGDDEADAAPSRWAEADGADDANDMASLDDEMVYSAMLLDSTSRDVMRSGGKEGKFGAGASSGGGGGGGAQGGSDGDEHGGGSSPGGGDDGSDGGEDDDGSRSNVSNSTGQQSSPAAAAGVASSSAQADFRRGKRCRKLLKMLSTPAVQRATLAFRWQALLAIAVQLLANLACFVLLTVLLVRQTRGLTELNDVGQALVSCHDAMLSLQVMDNIYSKRAQEKWGLYSRLTISRLETELKKALDSSWYSHNDVYLGRNSLQHLPAAYNLSALWNDYNHQELLFYGPNATDQRSTTLWRLGNSFLRQGFELHHRHRELVEQLGSLAASDQYKYIHSNGLFELFNGYSLTLNAFVYQAVDTSNTINRLQLVLLVIEGCCICALVVAYMAWLLKKVDNQRYGMYGVFLIVPVGLVRGLASKTVAVEEENSDGEEESPEDQGGEDLGGVMPPPHPTASHGGDHGGMRINLDAGGGGPGGGGRRNSRTHTSGLRSLYDRMAFWRHGSVRHGKRTMLRNSKESLWLLAPFVVWGLVVVIMHSLGYVTMEQASAPVAMTNVVNTVLTRVHRVVYFAQELAIADSVEAQKAIYPVLESEVMALKWEWEVMLYGANSTQATDPHFTLARRGIAFEMGPATNTLFSSGVTCWLPDPADCYLANHSYAAVVYRGLNAMMQRFFLEADLMLRDSSAAWHLNSSRLDYLFLEGTGNLHWAMLHLTDVHLASVVALYMRVEVFHVVVFVLSWLLAGLFLFGMLRPFMGHTQRETERIAEMLSQLPADVDVEGLLNKALISIKGEAVLAHRGADQRTGRNRVVPLSVPFEAEPDAKGGTRPMARVPSFAKGV</sequence>
<feature type="compositionally biased region" description="Low complexity" evidence="1">
    <location>
        <begin position="452"/>
        <end position="466"/>
    </location>
</feature>
<dbReference type="InterPro" id="IPR052994">
    <property type="entry name" value="Tiny_macrocysts_regulators"/>
</dbReference>
<feature type="compositionally biased region" description="Acidic residues" evidence="1">
    <location>
        <begin position="431"/>
        <end position="440"/>
    </location>
</feature>
<keyword evidence="2" id="KW-1133">Transmembrane helix</keyword>
<dbReference type="PANTHER" id="PTHR31600">
    <property type="entry name" value="TINY MACROCYSTS PROTEIN B-RELATED"/>
    <property type="match status" value="1"/>
</dbReference>
<name>A0A8J4DAR9_9CHLO</name>
<proteinExistence type="predicted"/>
<feature type="compositionally biased region" description="Gly residues" evidence="1">
    <location>
        <begin position="808"/>
        <end position="818"/>
    </location>
</feature>
<dbReference type="PANTHER" id="PTHR31600:SF2">
    <property type="entry name" value="GAMETE ENRICHED GENE 10 PROTEIN-RELATED"/>
    <property type="match status" value="1"/>
</dbReference>
<comment type="caution">
    <text evidence="3">The sequence shown here is derived from an EMBL/GenBank/DDBJ whole genome shotgun (WGS) entry which is preliminary data.</text>
</comment>
<feature type="region of interest" description="Disordered" evidence="1">
    <location>
        <begin position="762"/>
        <end position="825"/>
    </location>
</feature>
<feature type="region of interest" description="Disordered" evidence="1">
    <location>
        <begin position="26"/>
        <end position="59"/>
    </location>
</feature>
<feature type="region of interest" description="Disordered" evidence="1">
    <location>
        <begin position="85"/>
        <end position="159"/>
    </location>
</feature>
<feature type="compositionally biased region" description="Gly residues" evidence="1">
    <location>
        <begin position="397"/>
        <end position="415"/>
    </location>
</feature>
<feature type="compositionally biased region" description="Pro residues" evidence="1">
    <location>
        <begin position="28"/>
        <end position="50"/>
    </location>
</feature>
<dbReference type="AlphaFoldDB" id="A0A8J4DAR9"/>
<organism evidence="3 4">
    <name type="scientific">Volvox reticuliferus</name>
    <dbReference type="NCBI Taxonomy" id="1737510"/>
    <lineage>
        <taxon>Eukaryota</taxon>
        <taxon>Viridiplantae</taxon>
        <taxon>Chlorophyta</taxon>
        <taxon>core chlorophytes</taxon>
        <taxon>Chlorophyceae</taxon>
        <taxon>CS clade</taxon>
        <taxon>Chlamydomonadales</taxon>
        <taxon>Volvocaceae</taxon>
        <taxon>Volvox</taxon>
    </lineage>
</organism>
<dbReference type="Proteomes" id="UP000722791">
    <property type="component" value="Unassembled WGS sequence"/>
</dbReference>
<protein>
    <submittedName>
        <fullName evidence="3">Uncharacterized protein</fullName>
    </submittedName>
</protein>
<gene>
    <name evidence="3" type="ORF">Vretimale_4181</name>
</gene>
<feature type="region of interest" description="Disordered" evidence="1">
    <location>
        <begin position="386"/>
        <end position="466"/>
    </location>
</feature>
<dbReference type="EMBL" id="BNCQ01000006">
    <property type="protein sequence ID" value="GIL98956.1"/>
    <property type="molecule type" value="Genomic_DNA"/>
</dbReference>
<feature type="region of interest" description="Disordered" evidence="1">
    <location>
        <begin position="330"/>
        <end position="364"/>
    </location>
</feature>
<feature type="region of interest" description="Disordered" evidence="1">
    <location>
        <begin position="173"/>
        <end position="205"/>
    </location>
</feature>
<keyword evidence="2" id="KW-0472">Membrane</keyword>
<evidence type="ECO:0000256" key="2">
    <source>
        <dbReference type="SAM" id="Phobius"/>
    </source>
</evidence>
<feature type="compositionally biased region" description="Basic and acidic residues" evidence="1">
    <location>
        <begin position="386"/>
        <end position="396"/>
    </location>
</feature>
<feature type="compositionally biased region" description="Polar residues" evidence="1">
    <location>
        <begin position="125"/>
        <end position="141"/>
    </location>
</feature>
<evidence type="ECO:0000313" key="4">
    <source>
        <dbReference type="Proteomes" id="UP000722791"/>
    </source>
</evidence>
<feature type="compositionally biased region" description="Gly residues" evidence="1">
    <location>
        <begin position="87"/>
        <end position="97"/>
    </location>
</feature>
<reference evidence="3" key="1">
    <citation type="journal article" date="2021" name="Proc. Natl. Acad. Sci. U.S.A.">
        <title>Three genomes in the algal genus Volvox reveal the fate of a haploid sex-determining region after a transition to homothallism.</title>
        <authorList>
            <person name="Yamamoto K."/>
            <person name="Hamaji T."/>
            <person name="Kawai-Toyooka H."/>
            <person name="Matsuzaki R."/>
            <person name="Takahashi F."/>
            <person name="Nishimura Y."/>
            <person name="Kawachi M."/>
            <person name="Noguchi H."/>
            <person name="Minakuchi Y."/>
            <person name="Umen J.G."/>
            <person name="Toyoda A."/>
            <person name="Nozaki H."/>
        </authorList>
    </citation>
    <scope>NUCLEOTIDE SEQUENCE</scope>
    <source>
        <strain evidence="3">NIES-3785</strain>
    </source>
</reference>
<accession>A0A8J4DAR9</accession>
<evidence type="ECO:0000313" key="3">
    <source>
        <dbReference type="EMBL" id="GIL98956.1"/>
    </source>
</evidence>
<feature type="transmembrane region" description="Helical" evidence="2">
    <location>
        <begin position="1068"/>
        <end position="1089"/>
    </location>
</feature>
<feature type="transmembrane region" description="Helical" evidence="2">
    <location>
        <begin position="738"/>
        <end position="756"/>
    </location>
</feature>
<keyword evidence="2" id="KW-0812">Transmembrane</keyword>
<feature type="transmembrane region" description="Helical" evidence="2">
    <location>
        <begin position="708"/>
        <end position="726"/>
    </location>
</feature>